<keyword evidence="5 8" id="KW-0067">ATP-binding</keyword>
<dbReference type="SMART" id="SM00760">
    <property type="entry name" value="Bac_DnaA_C"/>
    <property type="match status" value="1"/>
</dbReference>
<keyword evidence="4 8" id="KW-0547">Nucleotide-binding</keyword>
<dbReference type="InterPro" id="IPR020591">
    <property type="entry name" value="Chromosome_initiator_DnaA-like"/>
</dbReference>
<evidence type="ECO:0000259" key="13">
    <source>
        <dbReference type="SMART" id="SM00760"/>
    </source>
</evidence>
<dbReference type="EMBL" id="MHCX01000055">
    <property type="protein sequence ID" value="OGY28323.1"/>
    <property type="molecule type" value="Genomic_DNA"/>
</dbReference>
<dbReference type="Gene3D" id="1.10.8.60">
    <property type="match status" value="1"/>
</dbReference>
<dbReference type="PRINTS" id="PR00051">
    <property type="entry name" value="DNAA"/>
</dbReference>
<evidence type="ECO:0000256" key="5">
    <source>
        <dbReference type="ARBA" id="ARBA00022840"/>
    </source>
</evidence>
<dbReference type="InterPro" id="IPR018312">
    <property type="entry name" value="Chromosome_initiator_DnaA_CS"/>
</dbReference>
<dbReference type="GO" id="GO:0003688">
    <property type="term" value="F:DNA replication origin binding"/>
    <property type="evidence" value="ECO:0007669"/>
    <property type="project" value="UniProtKB-UniRule"/>
</dbReference>
<dbReference type="FunFam" id="3.40.50.300:FF:000668">
    <property type="entry name" value="Chromosomal replication initiator protein DnaA"/>
    <property type="match status" value="1"/>
</dbReference>
<dbReference type="Pfam" id="PF08299">
    <property type="entry name" value="Bac_DnaA_C"/>
    <property type="match status" value="1"/>
</dbReference>
<accession>A0A1G1WKV7</accession>
<evidence type="ECO:0000313" key="15">
    <source>
        <dbReference type="Proteomes" id="UP000177821"/>
    </source>
</evidence>
<dbReference type="AlphaFoldDB" id="A0A1G1WKV7"/>
<sequence>MTAKELWEKALLELQEKLSKPNYQTWFKNKTSVTSFDEKTVEIGCLNTYAKDFLDKRYSTLLKEVLDRLTNKDVKVRFVVDKTLEKAKTTPVPLFDLEDTEDKTKESTIDHKVMLANLNLKYTFDSFVVGNNNRLAHAVAISVSKLPAKSYNPFFLYGGVGVGKTHLMHAIGHEILRTLPNLKVLYCTGESFTNEMIEAIQNRRTGGFRSKYRGIDVLLIDDIQFIAGRDTTQEEFFHTFNDLHSSGKQVVMTSDRPPKDIAKLEARVKSRFEWGMIADIQIPDTDMREAILLSKCKEKNISVPQEVLHYLAENVTSSIRDLEGSLTRLVTTSTLLNKPLNLELAAQVAAPEVRPVKTSRVLNAKDIIDKVCEYYNVKLSDIKSPKRHAEIALPRQVIMYILRTDLGLQLMGIAKLLGGRDHTTIMYGVDKISKTVEKDTNLSGQIGEIRTSLHN</sequence>
<feature type="binding site" evidence="8">
    <location>
        <position position="161"/>
    </location>
    <ligand>
        <name>ATP</name>
        <dbReference type="ChEBI" id="CHEBI:30616"/>
    </ligand>
</feature>
<evidence type="ECO:0000256" key="8">
    <source>
        <dbReference type="HAMAP-Rule" id="MF_00377"/>
    </source>
</evidence>
<dbReference type="InterPro" id="IPR038454">
    <property type="entry name" value="DnaA_N_sf"/>
</dbReference>
<comment type="similarity">
    <text evidence="1 8 11">Belongs to the DnaA family.</text>
</comment>
<dbReference type="InterPro" id="IPR024633">
    <property type="entry name" value="DnaA_N_dom"/>
</dbReference>
<feature type="domain" description="AAA+ ATPase" evidence="12">
    <location>
        <begin position="150"/>
        <end position="281"/>
    </location>
</feature>
<evidence type="ECO:0000256" key="3">
    <source>
        <dbReference type="ARBA" id="ARBA00022705"/>
    </source>
</evidence>
<feature type="binding site" evidence="8">
    <location>
        <position position="164"/>
    </location>
    <ligand>
        <name>ATP</name>
        <dbReference type="ChEBI" id="CHEBI:30616"/>
    </ligand>
</feature>
<dbReference type="Pfam" id="PF11638">
    <property type="entry name" value="DnaA_N"/>
    <property type="match status" value="1"/>
</dbReference>
<dbReference type="NCBIfam" id="TIGR00362">
    <property type="entry name" value="DnaA"/>
    <property type="match status" value="1"/>
</dbReference>
<evidence type="ECO:0000313" key="14">
    <source>
        <dbReference type="EMBL" id="OGY28323.1"/>
    </source>
</evidence>
<dbReference type="SUPFAM" id="SSF48295">
    <property type="entry name" value="TrpR-like"/>
    <property type="match status" value="1"/>
</dbReference>
<evidence type="ECO:0000256" key="7">
    <source>
        <dbReference type="ARBA" id="ARBA00023125"/>
    </source>
</evidence>
<keyword evidence="2 8" id="KW-0963">Cytoplasm</keyword>
<feature type="domain" description="Chromosomal replication initiator DnaA C-terminal" evidence="13">
    <location>
        <begin position="363"/>
        <end position="432"/>
    </location>
</feature>
<dbReference type="InterPro" id="IPR001957">
    <property type="entry name" value="Chromosome_initiator_DnaA"/>
</dbReference>
<comment type="caution">
    <text evidence="8">Lacks conserved residue(s) required for the propagation of feature annotation.</text>
</comment>
<keyword evidence="6 8" id="KW-0446">Lipid-binding</keyword>
<comment type="subunit">
    <text evidence="8">Oligomerizes as a right-handed, spiral filament on DNA at oriC.</text>
</comment>
<evidence type="ECO:0000256" key="2">
    <source>
        <dbReference type="ARBA" id="ARBA00022490"/>
    </source>
</evidence>
<protein>
    <recommendedName>
        <fullName evidence="8 9">Chromosomal replication initiator protein DnaA</fullName>
    </recommendedName>
</protein>
<dbReference type="GO" id="GO:0008289">
    <property type="term" value="F:lipid binding"/>
    <property type="evidence" value="ECO:0007669"/>
    <property type="project" value="UniProtKB-KW"/>
</dbReference>
<evidence type="ECO:0000256" key="11">
    <source>
        <dbReference type="RuleBase" id="RU004227"/>
    </source>
</evidence>
<comment type="domain">
    <text evidence="8">Domain I is involved in oligomerization and binding regulators, domain II is flexibile and of varying length in different bacteria, domain III forms the AAA+ region, while domain IV binds dsDNA.</text>
</comment>
<feature type="region of interest" description="Domain III, AAA+ region" evidence="8">
    <location>
        <begin position="117"/>
        <end position="333"/>
    </location>
</feature>
<feature type="region of interest" description="Domain I, interacts with DnaA modulators" evidence="8">
    <location>
        <begin position="1"/>
        <end position="100"/>
    </location>
</feature>
<dbReference type="PROSITE" id="PS01008">
    <property type="entry name" value="DNAA"/>
    <property type="match status" value="1"/>
</dbReference>
<evidence type="ECO:0000259" key="12">
    <source>
        <dbReference type="SMART" id="SM00382"/>
    </source>
</evidence>
<dbReference type="InterPro" id="IPR027417">
    <property type="entry name" value="P-loop_NTPase"/>
</dbReference>
<gene>
    <name evidence="8" type="primary">dnaA</name>
    <name evidence="14" type="ORF">A3J50_02155</name>
</gene>
<comment type="subcellular location">
    <subcellularLocation>
        <location evidence="8">Cytoplasm</location>
    </subcellularLocation>
</comment>
<dbReference type="CDD" id="cd00009">
    <property type="entry name" value="AAA"/>
    <property type="match status" value="1"/>
</dbReference>
<feature type="binding site" evidence="8">
    <location>
        <position position="163"/>
    </location>
    <ligand>
        <name>ATP</name>
        <dbReference type="ChEBI" id="CHEBI:30616"/>
    </ligand>
</feature>
<name>A0A1G1WKV7_9BACT</name>
<keyword evidence="3 8" id="KW-0235">DNA replication</keyword>
<dbReference type="SMART" id="SM00382">
    <property type="entry name" value="AAA"/>
    <property type="match status" value="1"/>
</dbReference>
<dbReference type="GO" id="GO:0006275">
    <property type="term" value="P:regulation of DNA replication"/>
    <property type="evidence" value="ECO:0007669"/>
    <property type="project" value="UniProtKB-UniRule"/>
</dbReference>
<dbReference type="CDD" id="cd06571">
    <property type="entry name" value="Bac_DnaA_C"/>
    <property type="match status" value="1"/>
</dbReference>
<dbReference type="InterPro" id="IPR010921">
    <property type="entry name" value="Trp_repressor/repl_initiator"/>
</dbReference>
<organism evidence="14 15">
    <name type="scientific">Candidatus Woykebacteria bacterium RIFCSPHIGHO2_02_FULL_43_16b</name>
    <dbReference type="NCBI Taxonomy" id="1802601"/>
    <lineage>
        <taxon>Bacteria</taxon>
        <taxon>Candidatus Woykeibacteriota</taxon>
    </lineage>
</organism>
<keyword evidence="7 8" id="KW-0238">DNA-binding</keyword>
<dbReference type="Pfam" id="PF00308">
    <property type="entry name" value="Bac_DnaA"/>
    <property type="match status" value="1"/>
</dbReference>
<comment type="caution">
    <text evidence="14">The sequence shown here is derived from an EMBL/GenBank/DDBJ whole genome shotgun (WGS) entry which is preliminary data.</text>
</comment>
<dbReference type="HAMAP" id="MF_00377">
    <property type="entry name" value="DnaA_bact"/>
    <property type="match status" value="1"/>
</dbReference>
<dbReference type="GO" id="GO:0006270">
    <property type="term" value="P:DNA replication initiation"/>
    <property type="evidence" value="ECO:0007669"/>
    <property type="project" value="UniProtKB-UniRule"/>
</dbReference>
<comment type="function">
    <text evidence="8 10">Plays an essential role in the initiation and regulation of chromosomal replication. ATP-DnaA binds to the origin of replication (oriC) to initiate formation of the DNA replication initiation complex once per cell cycle. Binds the DnaA box (a 9 base pair repeat at the origin) and separates the double-stranded (ds)DNA. Forms a right-handed helical filament on oriC DNA; dsDNA binds to the exterior of the filament while single-stranded (ss)DNA is stabiized in the filament's interior. The ATP-DnaA-oriC complex binds and stabilizes one strand of the AT-rich DNA unwinding element (DUE), permitting loading of DNA polymerase. After initiation quickly degrades to an ADP-DnaA complex that is not apt for DNA replication. Binds acidic phospholipids.</text>
</comment>
<dbReference type="InterPro" id="IPR003593">
    <property type="entry name" value="AAA+_ATPase"/>
</dbReference>
<dbReference type="SUPFAM" id="SSF52540">
    <property type="entry name" value="P-loop containing nucleoside triphosphate hydrolases"/>
    <property type="match status" value="1"/>
</dbReference>
<dbReference type="PANTHER" id="PTHR30050">
    <property type="entry name" value="CHROMOSOMAL REPLICATION INITIATOR PROTEIN DNAA"/>
    <property type="match status" value="1"/>
</dbReference>
<evidence type="ECO:0000256" key="10">
    <source>
        <dbReference type="RuleBase" id="RU000577"/>
    </source>
</evidence>
<feature type="region of interest" description="Domain IV, binds dsDNA" evidence="8">
    <location>
        <begin position="334"/>
        <end position="455"/>
    </location>
</feature>
<dbReference type="InterPro" id="IPR013159">
    <property type="entry name" value="DnaA_C"/>
</dbReference>
<evidence type="ECO:0000256" key="9">
    <source>
        <dbReference type="NCBIfam" id="TIGR00362"/>
    </source>
</evidence>
<reference evidence="14 15" key="1">
    <citation type="journal article" date="2016" name="Nat. Commun.">
        <title>Thousands of microbial genomes shed light on interconnected biogeochemical processes in an aquifer system.</title>
        <authorList>
            <person name="Anantharaman K."/>
            <person name="Brown C.T."/>
            <person name="Hug L.A."/>
            <person name="Sharon I."/>
            <person name="Castelle C.J."/>
            <person name="Probst A.J."/>
            <person name="Thomas B.C."/>
            <person name="Singh A."/>
            <person name="Wilkins M.J."/>
            <person name="Karaoz U."/>
            <person name="Brodie E.L."/>
            <person name="Williams K.H."/>
            <person name="Hubbard S.S."/>
            <person name="Banfield J.F."/>
        </authorList>
    </citation>
    <scope>NUCLEOTIDE SEQUENCE [LARGE SCALE GENOMIC DNA]</scope>
</reference>
<feature type="binding site" evidence="8">
    <location>
        <position position="165"/>
    </location>
    <ligand>
        <name>ATP</name>
        <dbReference type="ChEBI" id="CHEBI:30616"/>
    </ligand>
</feature>
<evidence type="ECO:0000256" key="6">
    <source>
        <dbReference type="ARBA" id="ARBA00023121"/>
    </source>
</evidence>
<dbReference type="GO" id="GO:0005886">
    <property type="term" value="C:plasma membrane"/>
    <property type="evidence" value="ECO:0007669"/>
    <property type="project" value="TreeGrafter"/>
</dbReference>
<dbReference type="Gene3D" id="1.10.1750.10">
    <property type="match status" value="1"/>
</dbReference>
<dbReference type="GO" id="GO:0005524">
    <property type="term" value="F:ATP binding"/>
    <property type="evidence" value="ECO:0007669"/>
    <property type="project" value="UniProtKB-UniRule"/>
</dbReference>
<dbReference type="Proteomes" id="UP000177821">
    <property type="component" value="Unassembled WGS sequence"/>
</dbReference>
<dbReference type="GO" id="GO:0005737">
    <property type="term" value="C:cytoplasm"/>
    <property type="evidence" value="ECO:0007669"/>
    <property type="project" value="UniProtKB-SubCell"/>
</dbReference>
<evidence type="ECO:0000256" key="1">
    <source>
        <dbReference type="ARBA" id="ARBA00006583"/>
    </source>
</evidence>
<proteinExistence type="inferred from homology"/>
<dbReference type="Gene3D" id="3.40.50.300">
    <property type="entry name" value="P-loop containing nucleotide triphosphate hydrolases"/>
    <property type="match status" value="1"/>
</dbReference>
<dbReference type="PANTHER" id="PTHR30050:SF2">
    <property type="entry name" value="CHROMOSOMAL REPLICATION INITIATOR PROTEIN DNAA"/>
    <property type="match status" value="1"/>
</dbReference>
<dbReference type="InterPro" id="IPR013317">
    <property type="entry name" value="DnaA_dom"/>
</dbReference>
<dbReference type="Gene3D" id="3.30.300.180">
    <property type="match status" value="1"/>
</dbReference>
<evidence type="ECO:0000256" key="4">
    <source>
        <dbReference type="ARBA" id="ARBA00022741"/>
    </source>
</evidence>